<feature type="compositionally biased region" description="Basic residues" evidence="1">
    <location>
        <begin position="18"/>
        <end position="30"/>
    </location>
</feature>
<evidence type="ECO:0000313" key="2">
    <source>
        <dbReference type="EMBL" id="KAA8903871.1"/>
    </source>
</evidence>
<keyword evidence="3" id="KW-1185">Reference proteome</keyword>
<dbReference type="OrthoDB" id="5386294at2759"/>
<dbReference type="AlphaFoldDB" id="A0A5J5EVJ3"/>
<feature type="compositionally biased region" description="Basic and acidic residues" evidence="1">
    <location>
        <begin position="179"/>
        <end position="194"/>
    </location>
</feature>
<feature type="compositionally biased region" description="Low complexity" evidence="1">
    <location>
        <begin position="33"/>
        <end position="53"/>
    </location>
</feature>
<dbReference type="EMBL" id="VXIS01000114">
    <property type="protein sequence ID" value="KAA8903871.1"/>
    <property type="molecule type" value="Genomic_DNA"/>
</dbReference>
<reference evidence="2 3" key="1">
    <citation type="submission" date="2019-09" db="EMBL/GenBank/DDBJ databases">
        <title>Draft genome of the ectomycorrhizal ascomycete Sphaerosporella brunnea.</title>
        <authorList>
            <consortium name="DOE Joint Genome Institute"/>
            <person name="Benucci G.M."/>
            <person name="Marozzi G."/>
            <person name="Antonielli L."/>
            <person name="Sanchez S."/>
            <person name="Marco P."/>
            <person name="Wang X."/>
            <person name="Falini L.B."/>
            <person name="Barry K."/>
            <person name="Haridas S."/>
            <person name="Lipzen A."/>
            <person name="Labutti K."/>
            <person name="Grigoriev I.V."/>
            <person name="Murat C."/>
            <person name="Martin F."/>
            <person name="Albertini E."/>
            <person name="Donnini D."/>
            <person name="Bonito G."/>
        </authorList>
    </citation>
    <scope>NUCLEOTIDE SEQUENCE [LARGE SCALE GENOMIC DNA]</scope>
    <source>
        <strain evidence="2 3">Sb_GMNB300</strain>
    </source>
</reference>
<proteinExistence type="predicted"/>
<feature type="region of interest" description="Disordered" evidence="1">
    <location>
        <begin position="1"/>
        <end position="62"/>
    </location>
</feature>
<feature type="compositionally biased region" description="Low complexity" evidence="1">
    <location>
        <begin position="1"/>
        <end position="17"/>
    </location>
</feature>
<sequence length="203" mass="22160">MSPTSNSRPSTPRPASRQSHRIKKASRKSTHLPTPRGSQSPSPSRPSTPIASANSENRRKLPAKKVQYTKMTAAQQPTVNWDCVSYVISDQKIHSAYEKPTFAPGSTTTVTAYGRVVTTTTTTTVTTTIATTEILHPGEKGYEESVARQAAQAAASPEERARIEKSFATSRAWSAGSDKSAHEEMHRQHHRAAEPQRPIITQA</sequence>
<comment type="caution">
    <text evidence="2">The sequence shown here is derived from an EMBL/GenBank/DDBJ whole genome shotgun (WGS) entry which is preliminary data.</text>
</comment>
<dbReference type="InParanoid" id="A0A5J5EVJ3"/>
<evidence type="ECO:0000256" key="1">
    <source>
        <dbReference type="SAM" id="MobiDB-lite"/>
    </source>
</evidence>
<gene>
    <name evidence="2" type="ORF">FN846DRAFT_953480</name>
</gene>
<dbReference type="Proteomes" id="UP000326924">
    <property type="component" value="Unassembled WGS sequence"/>
</dbReference>
<name>A0A5J5EVJ3_9PEZI</name>
<protein>
    <submittedName>
        <fullName evidence="2">Uncharacterized protein</fullName>
    </submittedName>
</protein>
<accession>A0A5J5EVJ3</accession>
<evidence type="ECO:0000313" key="3">
    <source>
        <dbReference type="Proteomes" id="UP000326924"/>
    </source>
</evidence>
<organism evidence="2 3">
    <name type="scientific">Sphaerosporella brunnea</name>
    <dbReference type="NCBI Taxonomy" id="1250544"/>
    <lineage>
        <taxon>Eukaryota</taxon>
        <taxon>Fungi</taxon>
        <taxon>Dikarya</taxon>
        <taxon>Ascomycota</taxon>
        <taxon>Pezizomycotina</taxon>
        <taxon>Pezizomycetes</taxon>
        <taxon>Pezizales</taxon>
        <taxon>Pyronemataceae</taxon>
        <taxon>Sphaerosporella</taxon>
    </lineage>
</organism>
<feature type="region of interest" description="Disordered" evidence="1">
    <location>
        <begin position="153"/>
        <end position="203"/>
    </location>
</feature>